<sequence>MPDVGRFFPDDGYFFFDVGQISFHVGQKISNDGHFFENVGQSQAVLDDFLKMLDVKVDMLDSPPGKANGMLNDLLKMLNKKDLSLNTWQKMLDKVLRMLNDQEMKNRKMLDIPVRESMNVEYSFSMLNNKPLMSDR</sequence>
<dbReference type="EMBL" id="LQYT01000037">
    <property type="protein sequence ID" value="KYD19868.1"/>
    <property type="molecule type" value="Genomic_DNA"/>
</dbReference>
<reference evidence="1 2" key="1">
    <citation type="submission" date="2016-01" db="EMBL/GenBank/DDBJ databases">
        <title>Draft Genome Sequences of Seven Thermophilic Sporeformers Isolated from Foods.</title>
        <authorList>
            <person name="Berendsen E.M."/>
            <person name="Wells-Bennik M.H."/>
            <person name="Krawcyk A.O."/>
            <person name="De Jong A."/>
            <person name="Holsappel S."/>
            <person name="Eijlander R.T."/>
            <person name="Kuipers O.P."/>
        </authorList>
    </citation>
    <scope>NUCLEOTIDE SEQUENCE [LARGE SCALE GENOMIC DNA]</scope>
    <source>
        <strain evidence="1 2">B4135</strain>
    </source>
</reference>
<organism evidence="1 2">
    <name type="scientific">Caldibacillus debilis</name>
    <dbReference type="NCBI Taxonomy" id="301148"/>
    <lineage>
        <taxon>Bacteria</taxon>
        <taxon>Bacillati</taxon>
        <taxon>Bacillota</taxon>
        <taxon>Bacilli</taxon>
        <taxon>Bacillales</taxon>
        <taxon>Bacillaceae</taxon>
        <taxon>Caldibacillus</taxon>
    </lineage>
</organism>
<dbReference type="AlphaFoldDB" id="A0A150M5S3"/>
<accession>A0A150M5S3</accession>
<dbReference type="Proteomes" id="UP000075683">
    <property type="component" value="Unassembled WGS sequence"/>
</dbReference>
<gene>
    <name evidence="1" type="ORF">B4135_0767</name>
</gene>
<evidence type="ECO:0000313" key="1">
    <source>
        <dbReference type="EMBL" id="KYD19868.1"/>
    </source>
</evidence>
<protein>
    <submittedName>
        <fullName evidence="1">Uncharacterized protein</fullName>
    </submittedName>
</protein>
<comment type="caution">
    <text evidence="1">The sequence shown here is derived from an EMBL/GenBank/DDBJ whole genome shotgun (WGS) entry which is preliminary data.</text>
</comment>
<name>A0A150M5S3_9BACI</name>
<evidence type="ECO:0000313" key="2">
    <source>
        <dbReference type="Proteomes" id="UP000075683"/>
    </source>
</evidence>
<proteinExistence type="predicted"/>